<dbReference type="GO" id="GO:0050135">
    <property type="term" value="F:NADP+ nucleosidase activity"/>
    <property type="evidence" value="ECO:0007669"/>
    <property type="project" value="InterPro"/>
</dbReference>
<evidence type="ECO:0000313" key="2">
    <source>
        <dbReference type="EMBL" id="EHJ11395.1"/>
    </source>
</evidence>
<reference evidence="2 3" key="1">
    <citation type="journal article" date="2011" name="Front. Microbiol.">
        <title>Two Strains of Crocosphaera watsonii with Highly Conserved Genomes are Distinguished by Strain-Specific Features.</title>
        <authorList>
            <person name="Bench S.R."/>
            <person name="Ilikchyan I.N."/>
            <person name="Tripp H.J."/>
            <person name="Zehr J.P."/>
        </authorList>
    </citation>
    <scope>NUCLEOTIDE SEQUENCE [LARGE SCALE GENOMIC DNA]</scope>
    <source>
        <strain evidence="2 3">WH 0003</strain>
    </source>
</reference>
<dbReference type="Proteomes" id="UP000003477">
    <property type="component" value="Unassembled WGS sequence"/>
</dbReference>
<gene>
    <name evidence="2" type="ORF">CWATWH0003_3862</name>
</gene>
<dbReference type="InterPro" id="IPR019302">
    <property type="entry name" value="CAP12/PCTIR_TIR_dom"/>
</dbReference>
<proteinExistence type="predicted"/>
<dbReference type="EMBL" id="AESD01000592">
    <property type="protein sequence ID" value="EHJ11395.1"/>
    <property type="molecule type" value="Genomic_DNA"/>
</dbReference>
<dbReference type="RefSeq" id="WP_007311844.1">
    <property type="nucleotide sequence ID" value="NZ_AESD01000592.1"/>
</dbReference>
<dbReference type="AlphaFoldDB" id="G5J8U1"/>
<organism evidence="2 3">
    <name type="scientific">Crocosphaera watsonii WH 0003</name>
    <dbReference type="NCBI Taxonomy" id="423471"/>
    <lineage>
        <taxon>Bacteria</taxon>
        <taxon>Bacillati</taxon>
        <taxon>Cyanobacteriota</taxon>
        <taxon>Cyanophyceae</taxon>
        <taxon>Oscillatoriophycideae</taxon>
        <taxon>Chroococcales</taxon>
        <taxon>Aphanothecaceae</taxon>
        <taxon>Crocosphaera</taxon>
    </lineage>
</organism>
<name>G5J8U1_CROWT</name>
<feature type="domain" description="CD-NTase-associated protein 12/Pycsar effector protein TIR" evidence="1">
    <location>
        <begin position="142"/>
        <end position="260"/>
    </location>
</feature>
<dbReference type="InterPro" id="IPR014571">
    <property type="entry name" value="UCP032620"/>
</dbReference>
<evidence type="ECO:0000259" key="1">
    <source>
        <dbReference type="Pfam" id="PF10137"/>
    </source>
</evidence>
<accession>G5J8U1</accession>
<dbReference type="PIRSF" id="PIRSF032620">
    <property type="entry name" value="UCP032620"/>
    <property type="match status" value="1"/>
</dbReference>
<protein>
    <recommendedName>
        <fullName evidence="1">CD-NTase-associated protein 12/Pycsar effector protein TIR domain-containing protein</fullName>
    </recommendedName>
</protein>
<sequence>MEENTTNQNASLLVSKEKASQMIQCQIDKERDMIEPIPRFLSEQELEKRRDQYSKWSDVNTELLKRIFDNYFYANEYNQGDVLFGFARMPTLWDKYNDLQNYIKKEINKLESIHDRLELIPQSPTLSTNSNTMNKLQSGKDIFIVHGHDNEAKREVDVFLRKLDFNPIILHEQTNEGKTIIEKFENYSDVSFAIILLTPDDEGRVRNKDEELKPRARQNVILELGYFMGKLGRDKVCALYKEKVEIPSDYSGILYTKMDNDSGWHMKIAREIKKSGLDVDLNKLY</sequence>
<evidence type="ECO:0000313" key="3">
    <source>
        <dbReference type="Proteomes" id="UP000003477"/>
    </source>
</evidence>
<dbReference type="GeneID" id="88767357"/>
<dbReference type="Pfam" id="PF10137">
    <property type="entry name" value="CAP12-PCTIR_TIR"/>
    <property type="match status" value="1"/>
</dbReference>
<dbReference type="PATRIC" id="fig|423471.3.peg.3618"/>
<comment type="caution">
    <text evidence="2">The sequence shown here is derived from an EMBL/GenBank/DDBJ whole genome shotgun (WGS) entry which is preliminary data.</text>
</comment>